<dbReference type="EMBL" id="AFAY01000046">
    <property type="protein sequence ID" value="EGF09898.1"/>
    <property type="molecule type" value="Genomic_DNA"/>
</dbReference>
<comment type="subunit">
    <text evidence="3 7">Homodecamer; pentamer of dimers.</text>
</comment>
<evidence type="ECO:0000256" key="3">
    <source>
        <dbReference type="ARBA" id="ARBA00011424"/>
    </source>
</evidence>
<dbReference type="PANTHER" id="PTHR20881">
    <property type="entry name" value="3-METHYL-2-OXOBUTANOATE HYDROXYMETHYLTRANSFERASE"/>
    <property type="match status" value="1"/>
</dbReference>
<feature type="region of interest" description="Disordered" evidence="11">
    <location>
        <begin position="1"/>
        <end position="25"/>
    </location>
</feature>
<dbReference type="PANTHER" id="PTHR20881:SF0">
    <property type="entry name" value="3-METHYL-2-OXOBUTANOATE HYDROXYMETHYLTRANSFERASE"/>
    <property type="match status" value="1"/>
</dbReference>
<dbReference type="NCBIfam" id="NF001452">
    <property type="entry name" value="PRK00311.1"/>
    <property type="match status" value="1"/>
</dbReference>
<proteinExistence type="inferred from homology"/>
<evidence type="ECO:0000256" key="8">
    <source>
        <dbReference type="PIRSR" id="PIRSR000388-1"/>
    </source>
</evidence>
<feature type="binding site" evidence="7 10">
    <location>
        <position position="110"/>
    </location>
    <ligand>
        <name>Mg(2+)</name>
        <dbReference type="ChEBI" id="CHEBI:18420"/>
    </ligand>
</feature>
<evidence type="ECO:0000256" key="1">
    <source>
        <dbReference type="ARBA" id="ARBA00005033"/>
    </source>
</evidence>
<dbReference type="GO" id="GO:0000287">
    <property type="term" value="F:magnesium ion binding"/>
    <property type="evidence" value="ECO:0007669"/>
    <property type="project" value="TreeGrafter"/>
</dbReference>
<feature type="binding site" evidence="7 10">
    <location>
        <position position="71"/>
    </location>
    <ligand>
        <name>Mg(2+)</name>
        <dbReference type="ChEBI" id="CHEBI:18420"/>
    </ligand>
</feature>
<evidence type="ECO:0000256" key="6">
    <source>
        <dbReference type="ARBA" id="ARBA00056497"/>
    </source>
</evidence>
<comment type="function">
    <text evidence="6 7">Catalyzes the reversible reaction in which hydroxymethyl group from 5,10-methylenetetrahydrofolate is transferred onto alpha-ketoisovalerate to form ketopantoate.</text>
</comment>
<keyword evidence="13" id="KW-1185">Reference proteome</keyword>
<evidence type="ECO:0000256" key="2">
    <source>
        <dbReference type="ARBA" id="ARBA00008676"/>
    </source>
</evidence>
<name>F2BEJ3_9NEIS</name>
<dbReference type="NCBIfam" id="TIGR00222">
    <property type="entry name" value="panB"/>
    <property type="match status" value="1"/>
</dbReference>
<dbReference type="GO" id="GO:0008168">
    <property type="term" value="F:methyltransferase activity"/>
    <property type="evidence" value="ECO:0007669"/>
    <property type="project" value="UniProtKB-KW"/>
</dbReference>
<dbReference type="HAMAP" id="MF_00156">
    <property type="entry name" value="PanB"/>
    <property type="match status" value="1"/>
</dbReference>
<feature type="binding site" evidence="7 9">
    <location>
        <begin position="71"/>
        <end position="72"/>
    </location>
    <ligand>
        <name>3-methyl-2-oxobutanoate</name>
        <dbReference type="ChEBI" id="CHEBI:11851"/>
    </ligand>
</feature>
<feature type="active site" description="Proton acceptor" evidence="7 8">
    <location>
        <position position="207"/>
    </location>
</feature>
<organism evidence="12 13">
    <name type="scientific">Neisseria bacilliformis ATCC BAA-1200</name>
    <dbReference type="NCBI Taxonomy" id="888742"/>
    <lineage>
        <taxon>Bacteria</taxon>
        <taxon>Pseudomonadati</taxon>
        <taxon>Pseudomonadota</taxon>
        <taxon>Betaproteobacteria</taxon>
        <taxon>Neisseriales</taxon>
        <taxon>Neisseriaceae</taxon>
        <taxon>Neisseria</taxon>
    </lineage>
</organism>
<dbReference type="InterPro" id="IPR040442">
    <property type="entry name" value="Pyrv_kinase-like_dom_sf"/>
</dbReference>
<dbReference type="UniPathway" id="UPA00028">
    <property type="reaction ID" value="UER00003"/>
</dbReference>
<comment type="subcellular location">
    <subcellularLocation>
        <location evidence="7">Cytoplasm</location>
    </subcellularLocation>
</comment>
<evidence type="ECO:0000256" key="10">
    <source>
        <dbReference type="PIRSR" id="PIRSR000388-3"/>
    </source>
</evidence>
<dbReference type="SUPFAM" id="SSF51621">
    <property type="entry name" value="Phosphoenolpyruvate/pyruvate domain"/>
    <property type="match status" value="1"/>
</dbReference>
<dbReference type="AlphaFoldDB" id="F2BEJ3"/>
<evidence type="ECO:0000256" key="7">
    <source>
        <dbReference type="HAMAP-Rule" id="MF_00156"/>
    </source>
</evidence>
<dbReference type="Gene3D" id="3.20.20.60">
    <property type="entry name" value="Phosphoenolpyruvate-binding domains"/>
    <property type="match status" value="1"/>
</dbReference>
<comment type="cofactor">
    <cofactor evidence="7 10">
        <name>Mg(2+)</name>
        <dbReference type="ChEBI" id="CHEBI:18420"/>
    </cofactor>
    <text evidence="7 10">Binds 1 Mg(2+) ion per subunit.</text>
</comment>
<reference evidence="12 13" key="1">
    <citation type="submission" date="2011-02" db="EMBL/GenBank/DDBJ databases">
        <authorList>
            <person name="Muzny D."/>
            <person name="Qin X."/>
            <person name="Deng J."/>
            <person name="Jiang H."/>
            <person name="Liu Y."/>
            <person name="Qu J."/>
            <person name="Song X.-Z."/>
            <person name="Zhang L."/>
            <person name="Thornton R."/>
            <person name="Coyle M."/>
            <person name="Francisco L."/>
            <person name="Jackson L."/>
            <person name="Javaid M."/>
            <person name="Korchina V."/>
            <person name="Kovar C."/>
            <person name="Mata R."/>
            <person name="Mathew T."/>
            <person name="Ngo R."/>
            <person name="Nguyen L."/>
            <person name="Nguyen N."/>
            <person name="Okwuonu G."/>
            <person name="Ongeri F."/>
            <person name="Pham C."/>
            <person name="Simmons D."/>
            <person name="Wilczek-Boney K."/>
            <person name="Hale W."/>
            <person name="Jakkamsetti A."/>
            <person name="Pham P."/>
            <person name="Ruth R."/>
            <person name="San Lucas F."/>
            <person name="Warren J."/>
            <person name="Zhang J."/>
            <person name="Zhao Z."/>
            <person name="Zhou C."/>
            <person name="Zhu D."/>
            <person name="Lee S."/>
            <person name="Bess C."/>
            <person name="Blankenburg K."/>
            <person name="Forbes L."/>
            <person name="Fu Q."/>
            <person name="Gubbala S."/>
            <person name="Hirani K."/>
            <person name="Jayaseelan J.C."/>
            <person name="Lara F."/>
            <person name="Munidasa M."/>
            <person name="Palculict T."/>
            <person name="Patil S."/>
            <person name="Pu L.-L."/>
            <person name="Saada N."/>
            <person name="Tang L."/>
            <person name="Weissenberger G."/>
            <person name="Zhu Y."/>
            <person name="Hemphill L."/>
            <person name="Shang Y."/>
            <person name="Youmans B."/>
            <person name="Ayvaz T."/>
            <person name="Ross M."/>
            <person name="Santibanez J."/>
            <person name="Aqrawi P."/>
            <person name="Gross S."/>
            <person name="Joshi V."/>
            <person name="Fowler G."/>
            <person name="Nazareth L."/>
            <person name="Reid J."/>
            <person name="Worley K."/>
            <person name="Petrosino J."/>
            <person name="Highlander S."/>
            <person name="Gibbs R."/>
        </authorList>
    </citation>
    <scope>NUCLEOTIDE SEQUENCE [LARGE SCALE GENOMIC DNA]</scope>
    <source>
        <strain evidence="12 13">ATCC BAA-1200</strain>
    </source>
</reference>
<dbReference type="CDD" id="cd06557">
    <property type="entry name" value="KPHMT-like"/>
    <property type="match status" value="1"/>
</dbReference>
<evidence type="ECO:0000313" key="13">
    <source>
        <dbReference type="Proteomes" id="UP000004105"/>
    </source>
</evidence>
<keyword evidence="12" id="KW-0489">Methyltransferase</keyword>
<dbReference type="STRING" id="267212.GCA_001063965_01443"/>
<evidence type="ECO:0000256" key="5">
    <source>
        <dbReference type="ARBA" id="ARBA00022679"/>
    </source>
</evidence>
<feature type="binding site" evidence="7 9">
    <location>
        <position position="139"/>
    </location>
    <ligand>
        <name>3-methyl-2-oxobutanoate</name>
        <dbReference type="ChEBI" id="CHEBI:11851"/>
    </ligand>
</feature>
<evidence type="ECO:0000313" key="12">
    <source>
        <dbReference type="EMBL" id="EGF09898.1"/>
    </source>
</evidence>
<feature type="binding site" evidence="7 9">
    <location>
        <position position="110"/>
    </location>
    <ligand>
        <name>3-methyl-2-oxobutanoate</name>
        <dbReference type="ChEBI" id="CHEBI:11851"/>
    </ligand>
</feature>
<dbReference type="EC" id="2.1.2.11" evidence="7"/>
<comment type="pathway">
    <text evidence="1 7">Cofactor biosynthesis; (R)-pantothenate biosynthesis; (R)-pantoate from 3-methyl-2-oxobutanoate: step 1/2.</text>
</comment>
<dbReference type="Pfam" id="PF02548">
    <property type="entry name" value="Pantoate_transf"/>
    <property type="match status" value="1"/>
</dbReference>
<keyword evidence="4 7" id="KW-0566">Pantothenate biosynthesis</keyword>
<feature type="binding site" evidence="7 10">
    <location>
        <position position="141"/>
    </location>
    <ligand>
        <name>Mg(2+)</name>
        <dbReference type="ChEBI" id="CHEBI:18420"/>
    </ligand>
</feature>
<dbReference type="Proteomes" id="UP000004105">
    <property type="component" value="Unassembled WGS sequence"/>
</dbReference>
<dbReference type="FunFam" id="3.20.20.60:FF:000003">
    <property type="entry name" value="3-methyl-2-oxobutanoate hydroxymethyltransferase"/>
    <property type="match status" value="1"/>
</dbReference>
<keyword evidence="7" id="KW-0963">Cytoplasm</keyword>
<comment type="caution">
    <text evidence="12">The sequence shown here is derived from an EMBL/GenBank/DDBJ whole genome shotgun (WGS) entry which is preliminary data.</text>
</comment>
<accession>F2BEJ3</accession>
<dbReference type="GO" id="GO:0003864">
    <property type="term" value="F:3-methyl-2-oxobutanoate hydroxymethyltransferase activity"/>
    <property type="evidence" value="ECO:0007669"/>
    <property type="project" value="UniProtKB-UniRule"/>
</dbReference>
<gene>
    <name evidence="7 12" type="primary">panB</name>
    <name evidence="12" type="ORF">HMPREF9123_2149</name>
</gene>
<dbReference type="GO" id="GO:0032259">
    <property type="term" value="P:methylation"/>
    <property type="evidence" value="ECO:0007669"/>
    <property type="project" value="UniProtKB-KW"/>
</dbReference>
<dbReference type="InterPro" id="IPR015813">
    <property type="entry name" value="Pyrv/PenolPyrv_kinase-like_dom"/>
</dbReference>
<evidence type="ECO:0000256" key="9">
    <source>
        <dbReference type="PIRSR" id="PIRSR000388-2"/>
    </source>
</evidence>
<comment type="similarity">
    <text evidence="2 7">Belongs to the PanB family.</text>
</comment>
<keyword evidence="5 7" id="KW-0808">Transferase</keyword>
<sequence>MHGRTIPKRPSEHLSSNKVENHPHRELPMITVNTLRKMKADGEKIAMLTAYEASFAALMDEAGIDALLVGDSLGMTVQGHSSTLPVTLADMRYHTAAVARGAKNALIVADLPFGAYQQSREQAFAAAAELMAAGAHMVKLEGGTWMADTTEFLQLRGIPVCAHIGLTPQSVHAFGGYKVQGKADGGAALMADAQAHDAAGAALILMECVPAALGKAVTQAVSAPTIGIGAGADCDGQVLVMHDMLGIFPGRTARFVKNFMQGQNSIQAAVRAYAQAIKNQTFPAAEHCF</sequence>
<evidence type="ECO:0000256" key="11">
    <source>
        <dbReference type="SAM" id="MobiDB-lite"/>
    </source>
</evidence>
<dbReference type="InterPro" id="IPR003700">
    <property type="entry name" value="Pantoate_hydroxy_MeTrfase"/>
</dbReference>
<comment type="catalytic activity">
    <reaction evidence="7">
        <text>(6R)-5,10-methylene-5,6,7,8-tetrahydrofolate + 3-methyl-2-oxobutanoate + H2O = 2-dehydropantoate + (6S)-5,6,7,8-tetrahydrofolate</text>
        <dbReference type="Rhea" id="RHEA:11824"/>
        <dbReference type="ChEBI" id="CHEBI:11561"/>
        <dbReference type="ChEBI" id="CHEBI:11851"/>
        <dbReference type="ChEBI" id="CHEBI:15377"/>
        <dbReference type="ChEBI" id="CHEBI:15636"/>
        <dbReference type="ChEBI" id="CHEBI:57453"/>
        <dbReference type="EC" id="2.1.2.11"/>
    </reaction>
</comment>
<evidence type="ECO:0000256" key="4">
    <source>
        <dbReference type="ARBA" id="ARBA00022655"/>
    </source>
</evidence>
<dbReference type="PIRSF" id="PIRSF000388">
    <property type="entry name" value="Pantoate_hydroxy_MeTrfase"/>
    <property type="match status" value="1"/>
</dbReference>
<keyword evidence="7 10" id="KW-0479">Metal-binding</keyword>
<dbReference type="HOGENOM" id="CLU_036645_1_0_4"/>
<protein>
    <recommendedName>
        <fullName evidence="7">3-methyl-2-oxobutanoate hydroxymethyltransferase</fullName>
        <ecNumber evidence="7">2.1.2.11</ecNumber>
    </recommendedName>
    <alternativeName>
        <fullName evidence="7">Ketopantoate hydroxymethyltransferase</fullName>
        <shortName evidence="7">KPHMT</shortName>
    </alternativeName>
</protein>
<keyword evidence="7 10" id="KW-0460">Magnesium</keyword>
<dbReference type="GO" id="GO:0005737">
    <property type="term" value="C:cytoplasm"/>
    <property type="evidence" value="ECO:0007669"/>
    <property type="project" value="UniProtKB-SubCell"/>
</dbReference>
<dbReference type="GO" id="GO:0015940">
    <property type="term" value="P:pantothenate biosynthetic process"/>
    <property type="evidence" value="ECO:0007669"/>
    <property type="project" value="UniProtKB-UniRule"/>
</dbReference>